<feature type="compositionally biased region" description="Basic and acidic residues" evidence="10">
    <location>
        <begin position="317"/>
        <end position="332"/>
    </location>
</feature>
<dbReference type="SUPFAM" id="SSF57903">
    <property type="entry name" value="FYVE/PHD zinc finger"/>
    <property type="match status" value="1"/>
</dbReference>
<evidence type="ECO:0000256" key="3">
    <source>
        <dbReference type="ARBA" id="ARBA00022723"/>
    </source>
</evidence>
<dbReference type="GO" id="GO:0005545">
    <property type="term" value="F:1-phosphatidylinositol binding"/>
    <property type="evidence" value="ECO:0007669"/>
    <property type="project" value="UniProtKB-ARBA"/>
</dbReference>
<dbReference type="FunFam" id="3.30.40.10:FF:000084">
    <property type="entry name" value="Zinc finger, FYVE domain-containing 9b"/>
    <property type="match status" value="1"/>
</dbReference>
<keyword evidence="5 9" id="KW-0863">Zinc-finger</keyword>
<evidence type="ECO:0000256" key="9">
    <source>
        <dbReference type="PROSITE-ProRule" id="PRU00091"/>
    </source>
</evidence>
<keyword evidence="1 8" id="KW-0963">Cytoplasm</keyword>
<dbReference type="Proteomes" id="UP000291022">
    <property type="component" value="Unassembled WGS sequence"/>
</dbReference>
<feature type="region of interest" description="Disordered" evidence="10">
    <location>
        <begin position="237"/>
        <end position="257"/>
    </location>
</feature>
<dbReference type="FunFam" id="3.30.500.40:FF:000001">
    <property type="entry name" value="Zinc finger, FYVE domain-containing 9a"/>
    <property type="match status" value="1"/>
</dbReference>
<dbReference type="InterPro" id="IPR000306">
    <property type="entry name" value="Znf_FYVE"/>
</dbReference>
<evidence type="ECO:0000313" key="12">
    <source>
        <dbReference type="Ensembl" id="ENSUAMP00000000481.1"/>
    </source>
</evidence>
<dbReference type="PANTHER" id="PTHR46319">
    <property type="entry name" value="ZINC FINGER FYVE DOMAIN-CONTAINING PROTEIN"/>
    <property type="match status" value="1"/>
</dbReference>
<dbReference type="PROSITE" id="PS50178">
    <property type="entry name" value="ZF_FYVE"/>
    <property type="match status" value="1"/>
</dbReference>
<evidence type="ECO:0000256" key="4">
    <source>
        <dbReference type="ARBA" id="ARBA00022753"/>
    </source>
</evidence>
<dbReference type="PANTHER" id="PTHR46319:SF2">
    <property type="entry name" value="ZINC FINGER FYVE DOMAIN-CONTAINING PROTEIN 9"/>
    <property type="match status" value="1"/>
</dbReference>
<evidence type="ECO:0000256" key="5">
    <source>
        <dbReference type="ARBA" id="ARBA00022771"/>
    </source>
</evidence>
<sequence>MENYFQAEAYNLDKVLDEFEQNEDETVSPILLDTKWNKILDPPSHRLSFNPALASVNEPAVSESQPQLKVFSLAHSASLTTEGEDHCANGQDYSLNPEINTMWIDENAVAEDQLMKRNCNRDDQCSTVEVGEKKCGNLACLPDEKNVLVVAVMHNCDKRTLQSDLQDCNNYNSQSLMEAFSCSLDNENRQTDQFSFSINGSTEKDMNSEKQMDLLNRPSAMGDSVKHMCTASSDNLASVCSPSQLKDDENTGRDPSMSVITSLTIDSVISSQGTDEGPAAKKQENCIPDEVLTGKTSSARTDLGSPDSFSHSSEGILMKKEPAEERTTEESVRSGLPLLLKTDMPNGSGRDDNCEQFSDCLVPSDVRADEKEGCEHEEILGTTELLNMTEHFSDSQEMTNWKLTKLNDMNDSQINKENEKFLPMNQPEDIYNDSGGECDRMAEAGLDLKGTCMNESEGCDFSTVDTPAANSLSNCDSYGMQSPVVCFVPKTLPSKEDSVTEEKEIEESKSECYSNIYEQRGNEATEGSGLLLNSTGDLMKKNYLHSFCSQVPSVLGQSSPKIVANLQSISVPFGGARPKQPSNLKLQIPKPLSDHLQNDLPTNSGNNIKNKNDVLGKAKLGENSATNVCNASLGNISIADTNGEHLESYESGISSRPCLALAPESPDNDLRAGQFGISARKPFTTLGEVAPVWVPDSQAPNCMKCEARFTFTKRRHHCRACGKVFCASCCSLKCKLLYMDRKEARVCVICHSVLMNVAQPREQRRVWFADGILPNGEVADAAKLTVNGTSSAGTLAVSHDPVKPVTTSPLPAEMDISLFSGSITQVGSPVGSAMNLIPEDGLPPILISTGVKGDYAVEEKPSQISVMQQLEDGGPDPLVFVLNANLLSMVKIVNYVNRKCWCFTTKGMHAVGQSEIVILLQCLPDEKCLPKDIFNHFVQLYRDALAGNVVGNLGHSFFSQSFLGSKEHGGFLYVTSTYQSLQDLVLPTPPYLFGILIQKWETPWAKVFPIRLMLRLGAEYRLYPCPLFSVRFRKPLFGETGHTIMNLLADFRNYQYTLPVVQGLVVDMEVRKTTIKIPSNRYNEMMKAMNKSNEHVLAGGACFNEKADSHLVCVQNDDGNYQTQAISIHNQPRKVTGASFFVFSGALKSSSGYLAKSSIVEDGVMVQITAENMDALRQALRDMKDFTITCGKADAEDPQEHIYIQWVDDDKNVNKGVVSPIDGKSMESITSVKIFHGSEYKANGKVIRWTEVFFLENDDQHSCLSDPADHSRLTEHVAKAFCLALCPHLKLLKEDGMTKLGLRVTLDSDQVGYQAGSNGQPLPSQYMNDLDSALVPVIHGGACQLSEGPIVMELIFYILENIA</sequence>
<accession>A0A452Q8A2</accession>
<dbReference type="GO" id="GO:0007179">
    <property type="term" value="P:transforming growth factor beta receptor signaling pathway"/>
    <property type="evidence" value="ECO:0007669"/>
    <property type="project" value="TreeGrafter"/>
</dbReference>
<evidence type="ECO:0000259" key="11">
    <source>
        <dbReference type="PROSITE" id="PS50178"/>
    </source>
</evidence>
<dbReference type="CDD" id="cd15729">
    <property type="entry name" value="FYVE_endofin"/>
    <property type="match status" value="1"/>
</dbReference>
<dbReference type="InterPro" id="IPR011011">
    <property type="entry name" value="Znf_FYVE_PHD"/>
</dbReference>
<dbReference type="Gene3D" id="3.30.40.10">
    <property type="entry name" value="Zinc/RING finger domain, C3HC4 (zinc finger)"/>
    <property type="match status" value="1"/>
</dbReference>
<dbReference type="Gene3D" id="3.30.500.40">
    <property type="match status" value="1"/>
</dbReference>
<dbReference type="InterPro" id="IPR017455">
    <property type="entry name" value="Znf_FYVE-rel"/>
</dbReference>
<dbReference type="GO" id="GO:0005829">
    <property type="term" value="C:cytosol"/>
    <property type="evidence" value="ECO:0007669"/>
    <property type="project" value="UniProtKB-UniRule"/>
</dbReference>
<dbReference type="SMART" id="SM00064">
    <property type="entry name" value="FYVE"/>
    <property type="match status" value="1"/>
</dbReference>
<dbReference type="GO" id="GO:0016197">
    <property type="term" value="P:endosomal transport"/>
    <property type="evidence" value="ECO:0007669"/>
    <property type="project" value="TreeGrafter"/>
</dbReference>
<reference evidence="12" key="3">
    <citation type="submission" date="2025-09" db="UniProtKB">
        <authorList>
            <consortium name="Ensembl"/>
        </authorList>
    </citation>
    <scope>IDENTIFICATION</scope>
</reference>
<keyword evidence="3 8" id="KW-0479">Metal-binding</keyword>
<dbReference type="Pfam" id="PF01363">
    <property type="entry name" value="FYVE"/>
    <property type="match status" value="1"/>
</dbReference>
<keyword evidence="4 8" id="KW-0967">Endosome</keyword>
<comment type="subcellular location">
    <subcellularLocation>
        <location evidence="8">Cytoplasm</location>
    </subcellularLocation>
    <subcellularLocation>
        <location evidence="8">Early endosome membrane</location>
    </subcellularLocation>
</comment>
<protein>
    <recommendedName>
        <fullName evidence="8">Zinc finger FYVE domain-containing protein</fullName>
    </recommendedName>
</protein>
<dbReference type="FunFam" id="3.30.1360.220:FF:000001">
    <property type="entry name" value="Zinc finger, FYVE domain-containing 9a"/>
    <property type="match status" value="1"/>
</dbReference>
<dbReference type="Gene3D" id="3.30.1360.220">
    <property type="entry name" value="Domain of unknown function (DUF3480), N-terminal subdomain"/>
    <property type="match status" value="1"/>
</dbReference>
<dbReference type="PIRSF" id="PIRSF037289">
    <property type="entry name" value="SARA/endofin"/>
    <property type="match status" value="1"/>
</dbReference>
<dbReference type="SMART" id="SM01421">
    <property type="entry name" value="DUF3480"/>
    <property type="match status" value="1"/>
</dbReference>
<dbReference type="InterPro" id="IPR035438">
    <property type="entry name" value="SARA/endofin"/>
</dbReference>
<keyword evidence="13" id="KW-1185">Reference proteome</keyword>
<dbReference type="InterPro" id="IPR013083">
    <property type="entry name" value="Znf_RING/FYVE/PHD"/>
</dbReference>
<feature type="domain" description="FYVE-type" evidence="11">
    <location>
        <begin position="696"/>
        <end position="755"/>
    </location>
</feature>
<dbReference type="GO" id="GO:0031901">
    <property type="term" value="C:early endosome membrane"/>
    <property type="evidence" value="ECO:0007669"/>
    <property type="project" value="UniProtKB-SubCell"/>
</dbReference>
<evidence type="ECO:0000313" key="13">
    <source>
        <dbReference type="Proteomes" id="UP000291022"/>
    </source>
</evidence>
<organism evidence="12 13">
    <name type="scientific">Ursus americanus</name>
    <name type="common">American black bear</name>
    <name type="synonym">Euarctos americanus</name>
    <dbReference type="NCBI Taxonomy" id="9643"/>
    <lineage>
        <taxon>Eukaryota</taxon>
        <taxon>Metazoa</taxon>
        <taxon>Chordata</taxon>
        <taxon>Craniata</taxon>
        <taxon>Vertebrata</taxon>
        <taxon>Euteleostomi</taxon>
        <taxon>Mammalia</taxon>
        <taxon>Eutheria</taxon>
        <taxon>Laurasiatheria</taxon>
        <taxon>Carnivora</taxon>
        <taxon>Caniformia</taxon>
        <taxon>Ursidae</taxon>
        <taxon>Ursus</taxon>
    </lineage>
</organism>
<keyword evidence="2" id="KW-0597">Phosphoprotein</keyword>
<dbReference type="Pfam" id="PF11979">
    <property type="entry name" value="SARA_C"/>
    <property type="match status" value="1"/>
</dbReference>
<evidence type="ECO:0000256" key="2">
    <source>
        <dbReference type="ARBA" id="ARBA00022553"/>
    </source>
</evidence>
<dbReference type="GO" id="GO:0008270">
    <property type="term" value="F:zinc ion binding"/>
    <property type="evidence" value="ECO:0007669"/>
    <property type="project" value="UniProtKB-KW"/>
</dbReference>
<keyword evidence="6" id="KW-0862">Zinc</keyword>
<dbReference type="GeneTree" id="ENSGT00940000154290"/>
<evidence type="ECO:0000256" key="6">
    <source>
        <dbReference type="ARBA" id="ARBA00022833"/>
    </source>
</evidence>
<reference evidence="13" key="1">
    <citation type="submission" date="2016-06" db="EMBL/GenBank/DDBJ databases">
        <title>De novo assembly and RNA-Seq shows season-dependent expression and editing in black bear kidneys.</title>
        <authorList>
            <person name="Korstanje R."/>
            <person name="Srivastava A."/>
            <person name="Sarsani V.K."/>
            <person name="Sheehan S.M."/>
            <person name="Seger R.L."/>
            <person name="Barter M.E."/>
            <person name="Lindqvist C."/>
            <person name="Brody L.C."/>
            <person name="Mullikin J.C."/>
        </authorList>
    </citation>
    <scope>NUCLEOTIDE SEQUENCE [LARGE SCALE GENOMIC DNA]</scope>
</reference>
<feature type="region of interest" description="Disordered" evidence="10">
    <location>
        <begin position="269"/>
        <end position="333"/>
    </location>
</feature>
<evidence type="ECO:0000256" key="7">
    <source>
        <dbReference type="ARBA" id="ARBA00023136"/>
    </source>
</evidence>
<keyword evidence="7 8" id="KW-0472">Membrane</keyword>
<evidence type="ECO:0000256" key="10">
    <source>
        <dbReference type="SAM" id="MobiDB-lite"/>
    </source>
</evidence>
<dbReference type="Ensembl" id="ENSUAMT00000000567.1">
    <property type="protein sequence ID" value="ENSUAMP00000000481.1"/>
    <property type="gene ID" value="ENSUAMG00000000499.1"/>
</dbReference>
<proteinExistence type="predicted"/>
<evidence type="ECO:0000256" key="1">
    <source>
        <dbReference type="ARBA" id="ARBA00022490"/>
    </source>
</evidence>
<evidence type="ECO:0000256" key="8">
    <source>
        <dbReference type="PIRNR" id="PIRNR037289"/>
    </source>
</evidence>
<gene>
    <name evidence="12" type="primary">ZFYVE9</name>
</gene>
<dbReference type="InterPro" id="IPR022557">
    <property type="entry name" value="SARA-like_C"/>
</dbReference>
<name>A0A452Q8A2_URSAM</name>
<reference evidence="12" key="2">
    <citation type="submission" date="2025-08" db="UniProtKB">
        <authorList>
            <consortium name="Ensembl"/>
        </authorList>
    </citation>
    <scope>IDENTIFICATION</scope>
</reference>